<evidence type="ECO:0000256" key="3">
    <source>
        <dbReference type="SAM" id="MobiDB-lite"/>
    </source>
</evidence>
<gene>
    <name evidence="5" type="ORF">BXY39_2440</name>
</gene>
<evidence type="ECO:0000313" key="6">
    <source>
        <dbReference type="Proteomes" id="UP000271227"/>
    </source>
</evidence>
<dbReference type="InterPro" id="IPR003439">
    <property type="entry name" value="ABC_transporter-like_ATP-bd"/>
</dbReference>
<dbReference type="SMART" id="SM00382">
    <property type="entry name" value="AAA"/>
    <property type="match status" value="1"/>
</dbReference>
<dbReference type="PANTHER" id="PTHR43038">
    <property type="entry name" value="ATP-BINDING CASSETTE, SUB-FAMILY H, MEMBER 1"/>
    <property type="match status" value="1"/>
</dbReference>
<dbReference type="InterPro" id="IPR003593">
    <property type="entry name" value="AAA+_ATPase"/>
</dbReference>
<dbReference type="GO" id="GO:0005524">
    <property type="term" value="F:ATP binding"/>
    <property type="evidence" value="ECO:0007669"/>
    <property type="project" value="UniProtKB-KW"/>
</dbReference>
<evidence type="ECO:0000313" key="5">
    <source>
        <dbReference type="EMBL" id="RMB04870.1"/>
    </source>
</evidence>
<feature type="domain" description="ABC transporter" evidence="4">
    <location>
        <begin position="5"/>
        <end position="231"/>
    </location>
</feature>
<dbReference type="InParanoid" id="A0A3M0C931"/>
<comment type="caution">
    <text evidence="5">The sequence shown here is derived from an EMBL/GenBank/DDBJ whole genome shotgun (WGS) entry which is preliminary data.</text>
</comment>
<dbReference type="Pfam" id="PF00005">
    <property type="entry name" value="ABC_tran"/>
    <property type="match status" value="1"/>
</dbReference>
<feature type="compositionally biased region" description="Basic and acidic residues" evidence="3">
    <location>
        <begin position="291"/>
        <end position="312"/>
    </location>
</feature>
<organism evidence="5 6">
    <name type="scientific">Eilatimonas milleporae</name>
    <dbReference type="NCBI Taxonomy" id="911205"/>
    <lineage>
        <taxon>Bacteria</taxon>
        <taxon>Pseudomonadati</taxon>
        <taxon>Pseudomonadota</taxon>
        <taxon>Alphaproteobacteria</taxon>
        <taxon>Kordiimonadales</taxon>
        <taxon>Kordiimonadaceae</taxon>
        <taxon>Eilatimonas</taxon>
    </lineage>
</organism>
<dbReference type="PANTHER" id="PTHR43038:SF3">
    <property type="entry name" value="ABC TRANSPORTER G FAMILY MEMBER 20 ISOFORM X1"/>
    <property type="match status" value="1"/>
</dbReference>
<dbReference type="AlphaFoldDB" id="A0A3M0C931"/>
<keyword evidence="1" id="KW-0547">Nucleotide-binding</keyword>
<evidence type="ECO:0000259" key="4">
    <source>
        <dbReference type="PROSITE" id="PS50893"/>
    </source>
</evidence>
<dbReference type="Gene3D" id="3.40.50.300">
    <property type="entry name" value="P-loop containing nucleotide triphosphate hydrolases"/>
    <property type="match status" value="1"/>
</dbReference>
<dbReference type="Proteomes" id="UP000271227">
    <property type="component" value="Unassembled WGS sequence"/>
</dbReference>
<dbReference type="GO" id="GO:0016887">
    <property type="term" value="F:ATP hydrolysis activity"/>
    <property type="evidence" value="ECO:0007669"/>
    <property type="project" value="InterPro"/>
</dbReference>
<dbReference type="PROSITE" id="PS50893">
    <property type="entry name" value="ABC_TRANSPORTER_2"/>
    <property type="match status" value="1"/>
</dbReference>
<evidence type="ECO:0000256" key="2">
    <source>
        <dbReference type="ARBA" id="ARBA00022840"/>
    </source>
</evidence>
<dbReference type="RefSeq" id="WP_170163805.1">
    <property type="nucleotide sequence ID" value="NZ_REFR01000012.1"/>
</dbReference>
<protein>
    <submittedName>
        <fullName evidence="5">ABC-2 type transport system ATP-binding protein</fullName>
    </submittedName>
</protein>
<reference evidence="5 6" key="1">
    <citation type="submission" date="2018-10" db="EMBL/GenBank/DDBJ databases">
        <title>Genomic Encyclopedia of Archaeal and Bacterial Type Strains, Phase II (KMG-II): from individual species to whole genera.</title>
        <authorList>
            <person name="Goeker M."/>
        </authorList>
    </citation>
    <scope>NUCLEOTIDE SEQUENCE [LARGE SCALE GENOMIC DNA]</scope>
    <source>
        <strain evidence="5 6">DSM 25217</strain>
    </source>
</reference>
<evidence type="ECO:0000256" key="1">
    <source>
        <dbReference type="ARBA" id="ARBA00022741"/>
    </source>
</evidence>
<feature type="region of interest" description="Disordered" evidence="3">
    <location>
        <begin position="289"/>
        <end position="312"/>
    </location>
</feature>
<proteinExistence type="predicted"/>
<sequence length="312" mass="32763">MTAAIALDDIHHAYAGRPALAGLSLTVGPGEVFALLGANGGGKTTALKIMAGMLQPDRGTGCILDLPLRDSRAVRARIGYMAQGLALAPHLNVAETLRFRAALYHLDDSGGRIARMIDRFGLGPHTDTRVAALSGGWARRLHMACCLLHGPSVVLLDEPTTGLDAVARQQLWLEIGRLADAGAAVVIATHDHHEAAWARRGLFLIDGVTALSGRPADMAAAAPGVVLQGPVAASIDTLTALTGVLGGRRDGTDVRLYVRDGAAERIIGHHPGLTRRAPSLADAAYLTVATHESKQQPEMARQPEKTHDKGMA</sequence>
<name>A0A3M0C931_9PROT</name>
<dbReference type="CDD" id="cd03230">
    <property type="entry name" value="ABC_DR_subfamily_A"/>
    <property type="match status" value="1"/>
</dbReference>
<keyword evidence="6" id="KW-1185">Reference proteome</keyword>
<keyword evidence="2 5" id="KW-0067">ATP-binding</keyword>
<dbReference type="SUPFAM" id="SSF52540">
    <property type="entry name" value="P-loop containing nucleoside triphosphate hydrolases"/>
    <property type="match status" value="1"/>
</dbReference>
<dbReference type="EMBL" id="REFR01000012">
    <property type="protein sequence ID" value="RMB04870.1"/>
    <property type="molecule type" value="Genomic_DNA"/>
</dbReference>
<dbReference type="InterPro" id="IPR027417">
    <property type="entry name" value="P-loop_NTPase"/>
</dbReference>
<accession>A0A3M0C931</accession>